<organism evidence="1 2">
    <name type="scientific">Bacteroides thetaiotaomicron</name>
    <dbReference type="NCBI Taxonomy" id="818"/>
    <lineage>
        <taxon>Bacteria</taxon>
        <taxon>Pseudomonadati</taxon>
        <taxon>Bacteroidota</taxon>
        <taxon>Bacteroidia</taxon>
        <taxon>Bacteroidales</taxon>
        <taxon>Bacteroidaceae</taxon>
        <taxon>Bacteroides</taxon>
    </lineage>
</organism>
<dbReference type="Proteomes" id="UP000284785">
    <property type="component" value="Unassembled WGS sequence"/>
</dbReference>
<evidence type="ECO:0000313" key="1">
    <source>
        <dbReference type="EMBL" id="RHD91613.1"/>
    </source>
</evidence>
<dbReference type="AlphaFoldDB" id="A0A414HV97"/>
<proteinExistence type="predicted"/>
<dbReference type="RefSeq" id="WP_118214317.1">
    <property type="nucleotide sequence ID" value="NZ_QSJP01000001.1"/>
</dbReference>
<reference evidence="1 2" key="1">
    <citation type="submission" date="2018-08" db="EMBL/GenBank/DDBJ databases">
        <title>A genome reference for cultivated species of the human gut microbiota.</title>
        <authorList>
            <person name="Zou Y."/>
            <person name="Xue W."/>
            <person name="Luo G."/>
        </authorList>
    </citation>
    <scope>NUCLEOTIDE SEQUENCE [LARGE SCALE GENOMIC DNA]</scope>
    <source>
        <strain evidence="1 2">AM30-26</strain>
    </source>
</reference>
<gene>
    <name evidence="1" type="ORF">DW780_01010</name>
</gene>
<name>A0A414HV97_BACT4</name>
<comment type="caution">
    <text evidence="1">The sequence shown here is derived from an EMBL/GenBank/DDBJ whole genome shotgun (WGS) entry which is preliminary data.</text>
</comment>
<evidence type="ECO:0000313" key="2">
    <source>
        <dbReference type="Proteomes" id="UP000284785"/>
    </source>
</evidence>
<sequence length="94" mass="10903">MCKSEIFFRLLSLTEQETEVSRDRILGDNKDMEATDARYVLVILLTEKGLYPDQIATFLHRTARGVRHLMRRNITSPMIGIYLSQIRKRMGSDA</sequence>
<protein>
    <submittedName>
        <fullName evidence="1">Uncharacterized protein</fullName>
    </submittedName>
</protein>
<accession>A0A414HV97</accession>
<dbReference type="EMBL" id="QSJP01000001">
    <property type="protein sequence ID" value="RHD91613.1"/>
    <property type="molecule type" value="Genomic_DNA"/>
</dbReference>